<feature type="transmembrane region" description="Helical" evidence="1">
    <location>
        <begin position="37"/>
        <end position="58"/>
    </location>
</feature>
<keyword evidence="3" id="KW-1185">Reference proteome</keyword>
<evidence type="ECO:0000256" key="1">
    <source>
        <dbReference type="SAM" id="Phobius"/>
    </source>
</evidence>
<evidence type="ECO:0000313" key="3">
    <source>
        <dbReference type="Proteomes" id="UP000595278"/>
    </source>
</evidence>
<dbReference type="EMBL" id="CP067393">
    <property type="protein sequence ID" value="QQP85027.1"/>
    <property type="molecule type" value="Genomic_DNA"/>
</dbReference>
<feature type="transmembrane region" description="Helical" evidence="1">
    <location>
        <begin position="6"/>
        <end position="25"/>
    </location>
</feature>
<accession>A0A974RWE0</accession>
<keyword evidence="1" id="KW-0812">Transmembrane</keyword>
<proteinExistence type="predicted"/>
<protein>
    <submittedName>
        <fullName evidence="2">Uncharacterized protein</fullName>
    </submittedName>
</protein>
<dbReference type="Proteomes" id="UP000595278">
    <property type="component" value="Chromosome"/>
</dbReference>
<sequence>MINTVTGIIIALATLASVCFQFTKLPEHTKNYFKSRFGYYFSFSICLAVAAYFVYLSIDFGLSNKPINRFDLFLPPLYLFNIISYLILAKLFHSSKQEILNSFEKPYKETVKNKNESKAHILH</sequence>
<dbReference type="AlphaFoldDB" id="A0A974RWE0"/>
<reference evidence="2 3" key="1">
    <citation type="submission" date="2021-01" db="EMBL/GenBank/DDBJ databases">
        <title>Entomomonas sp. F2A isolated from a house cricket (Acheta domesticus).</title>
        <authorList>
            <person name="Spergser J."/>
            <person name="Busse H.-J."/>
        </authorList>
    </citation>
    <scope>NUCLEOTIDE SEQUENCE [LARGE SCALE GENOMIC DNA]</scope>
    <source>
        <strain evidence="2 3">F2A</strain>
    </source>
</reference>
<dbReference type="RefSeq" id="WP_201091112.1">
    <property type="nucleotide sequence ID" value="NZ_CP067393.1"/>
</dbReference>
<keyword evidence="1" id="KW-0472">Membrane</keyword>
<name>A0A974RWE0_9GAMM</name>
<keyword evidence="1" id="KW-1133">Transmembrane helix</keyword>
<dbReference type="KEGG" id="eaz:JHT90_11605"/>
<gene>
    <name evidence="2" type="ORF">JHT90_11605</name>
</gene>
<feature type="transmembrane region" description="Helical" evidence="1">
    <location>
        <begin position="73"/>
        <end position="92"/>
    </location>
</feature>
<organism evidence="2 3">
    <name type="scientific">Entomomonas asaccharolytica</name>
    <dbReference type="NCBI Taxonomy" id="2785331"/>
    <lineage>
        <taxon>Bacteria</taxon>
        <taxon>Pseudomonadati</taxon>
        <taxon>Pseudomonadota</taxon>
        <taxon>Gammaproteobacteria</taxon>
        <taxon>Pseudomonadales</taxon>
        <taxon>Pseudomonadaceae</taxon>
        <taxon>Entomomonas</taxon>
    </lineage>
</organism>
<evidence type="ECO:0000313" key="2">
    <source>
        <dbReference type="EMBL" id="QQP85027.1"/>
    </source>
</evidence>